<gene>
    <name evidence="1" type="ORF">REIFOR_00096</name>
</gene>
<accession>A0A2K8KPI5</accession>
<reference evidence="1 2" key="1">
    <citation type="journal article" date="2017" name="Environ. Microbiol.">
        <title>Genomic and physiological analyses of 'Reinekea forsetii' reveal a versatile opportunistic lifestyle during spring algae blooms.</title>
        <authorList>
            <person name="Avci B."/>
            <person name="Hahnke R.L."/>
            <person name="Chafee M."/>
            <person name="Fischer T."/>
            <person name="Gruber-Vodicka H."/>
            <person name="Tegetmeyer H.E."/>
            <person name="Harder J."/>
            <person name="Fuchs B.M."/>
            <person name="Amann R.I."/>
            <person name="Teeling H."/>
        </authorList>
    </citation>
    <scope>NUCLEOTIDE SEQUENCE [LARGE SCALE GENOMIC DNA]</scope>
    <source>
        <strain evidence="1 2">Hel1_31_D35</strain>
    </source>
</reference>
<dbReference type="Proteomes" id="UP000229757">
    <property type="component" value="Chromosome"/>
</dbReference>
<keyword evidence="2" id="KW-1185">Reference proteome</keyword>
<evidence type="ECO:0000313" key="1">
    <source>
        <dbReference type="EMBL" id="ATX75274.1"/>
    </source>
</evidence>
<sequence>MEYDFSRSYCKAANNPLEQAVETPNLYGSWQVKTMDSLKTHDLAQLLGLYSPWIIKDIELASDSNSLTFIVEKQPEKNIFGFLTGNKKGPQVIHRWQHIRFGHVNTYIEATLSQAELADMSANRPPAFLGEEHKTITRELADTIHIAFSRNLSPEMISGLLGIGLGLVEGEVRDMTGGQQTPHNIALLPLESNPIWRQVLTDQLKLTTRLLPLKLLLSRLKLEVHKNPNSGQVMQKSVAELRTFFIRHAQQLQQEFKILGASENQPNAHTNPNGGARNRLVLPGTKNPLWHQLLTGELDLESQNMALRLSLARNSRSYLLTYDEYERLDIVRNLQLFFKHNARNLIPELRLLTELLGQQQDQTRIQLPPVTDNIWKHLLLDDGLLNSEKINYRLLLSRLKSSYRRNRDPLNIEQLHSFFIHNAQTMSDEISLINRLAANQ</sequence>
<dbReference type="AlphaFoldDB" id="A0A2K8KPI5"/>
<organism evidence="1 2">
    <name type="scientific">Reinekea forsetii</name>
    <dbReference type="NCBI Taxonomy" id="1336806"/>
    <lineage>
        <taxon>Bacteria</taxon>
        <taxon>Pseudomonadati</taxon>
        <taxon>Pseudomonadota</taxon>
        <taxon>Gammaproteobacteria</taxon>
        <taxon>Oceanospirillales</taxon>
        <taxon>Saccharospirillaceae</taxon>
        <taxon>Reinekea</taxon>
    </lineage>
</organism>
<proteinExistence type="predicted"/>
<protein>
    <submittedName>
        <fullName evidence="1">Uncharacterized protein</fullName>
    </submittedName>
</protein>
<name>A0A2K8KPI5_9GAMM</name>
<dbReference type="KEGG" id="rfo:REIFOR_00096"/>
<dbReference type="EMBL" id="CP011797">
    <property type="protein sequence ID" value="ATX75274.1"/>
    <property type="molecule type" value="Genomic_DNA"/>
</dbReference>
<evidence type="ECO:0000313" key="2">
    <source>
        <dbReference type="Proteomes" id="UP000229757"/>
    </source>
</evidence>